<dbReference type="RefSeq" id="WP_012384579.1">
    <property type="nucleotide sequence ID" value="NC_010581.1"/>
</dbReference>
<dbReference type="PANTHER" id="PTHR40278:SF1">
    <property type="entry name" value="DNA UTILIZATION PROTEIN HOFN"/>
    <property type="match status" value="1"/>
</dbReference>
<dbReference type="OrthoDB" id="8196557at2"/>
<sequence>MIDTELLAKPKIVWDWLVDGLSSVVLSCREHFAPPKRLVLHLDENGGSEIFSADGILLGSIVKEPTGFSCPMSLRETFKDAWVETVLPRGWMLRRALQPIATESLPFVEALARHQIDRLTPWRAADTYFGVRTWPFEDDAAKCHVEVGVVAKSMLRPHLDFLAQAGVATSSLLATGDQTSPDFVIRIDGSADRGLERLRRQIGFGLAGCMALFILGFGVLTLEKWTLESTIGTLDEEIAHQRALLHPADQMDDNGVATAQSLRRRHQAGPCFVGILDDLSKVLPDHAHLDDFSLDKGVLRISGVSRHVSELVPLLEGTSIFSEAGFTGATTREENGADRFHLEMRIVAKSENRCS</sequence>
<reference evidence="2 3" key="2">
    <citation type="journal article" date="2010" name="J. Bacteriol.">
        <title>Complete genome sequence of Beijerinckia indica subsp. indica.</title>
        <authorList>
            <person name="Tamas I."/>
            <person name="Dedysh S.N."/>
            <person name="Liesack W."/>
            <person name="Stott M.B."/>
            <person name="Alam M."/>
            <person name="Murrell J.C."/>
            <person name="Dunfield P.F."/>
        </authorList>
    </citation>
    <scope>NUCLEOTIDE SEQUENCE [LARGE SCALE GENOMIC DNA]</scope>
    <source>
        <strain evidence="3">ATCC 9039 / DSM 1715 / NCIMB 8712</strain>
    </source>
</reference>
<dbReference type="PANTHER" id="PTHR40278">
    <property type="entry name" value="DNA UTILIZATION PROTEIN HOFN"/>
    <property type="match status" value="1"/>
</dbReference>
<keyword evidence="1" id="KW-0472">Membrane</keyword>
<dbReference type="InterPro" id="IPR052534">
    <property type="entry name" value="Extracell_DNA_Util/SecSys_Comp"/>
</dbReference>
<keyword evidence="1" id="KW-0812">Transmembrane</keyword>
<protein>
    <submittedName>
        <fullName evidence="2">Fimbrial assembly family protein</fullName>
    </submittedName>
</protein>
<dbReference type="STRING" id="395963.Bind_1590"/>
<name>B2IBE2_BEII9</name>
<dbReference type="KEGG" id="bid:Bind_1590"/>
<evidence type="ECO:0000313" key="3">
    <source>
        <dbReference type="Proteomes" id="UP000001695"/>
    </source>
</evidence>
<gene>
    <name evidence="2" type="ordered locus">Bind_1590</name>
</gene>
<organism evidence="2 3">
    <name type="scientific">Beijerinckia indica subsp. indica (strain ATCC 9039 / DSM 1715 / NCIMB 8712)</name>
    <dbReference type="NCBI Taxonomy" id="395963"/>
    <lineage>
        <taxon>Bacteria</taxon>
        <taxon>Pseudomonadati</taxon>
        <taxon>Pseudomonadota</taxon>
        <taxon>Alphaproteobacteria</taxon>
        <taxon>Hyphomicrobiales</taxon>
        <taxon>Beijerinckiaceae</taxon>
        <taxon>Beijerinckia</taxon>
    </lineage>
</organism>
<keyword evidence="3" id="KW-1185">Reference proteome</keyword>
<evidence type="ECO:0000256" key="1">
    <source>
        <dbReference type="SAM" id="Phobius"/>
    </source>
</evidence>
<dbReference type="EMBL" id="CP001016">
    <property type="protein sequence ID" value="ACB95222.1"/>
    <property type="molecule type" value="Genomic_DNA"/>
</dbReference>
<feature type="transmembrane region" description="Helical" evidence="1">
    <location>
        <begin position="202"/>
        <end position="222"/>
    </location>
</feature>
<dbReference type="Pfam" id="PF05137">
    <property type="entry name" value="PilN"/>
    <property type="match status" value="1"/>
</dbReference>
<dbReference type="InterPro" id="IPR007813">
    <property type="entry name" value="PilN"/>
</dbReference>
<dbReference type="AlphaFoldDB" id="B2IBE2"/>
<accession>B2IBE2</accession>
<reference evidence="3" key="1">
    <citation type="submission" date="2008-03" db="EMBL/GenBank/DDBJ databases">
        <title>Complete sequence of chromosome of Beijerinckia indica subsp. indica ATCC 9039.</title>
        <authorList>
            <consortium name="US DOE Joint Genome Institute"/>
            <person name="Copeland A."/>
            <person name="Lucas S."/>
            <person name="Lapidus A."/>
            <person name="Glavina del Rio T."/>
            <person name="Dalin E."/>
            <person name="Tice H."/>
            <person name="Bruce D."/>
            <person name="Goodwin L."/>
            <person name="Pitluck S."/>
            <person name="LaButti K."/>
            <person name="Schmutz J."/>
            <person name="Larimer F."/>
            <person name="Land M."/>
            <person name="Hauser L."/>
            <person name="Kyrpides N."/>
            <person name="Mikhailova N."/>
            <person name="Dunfield P.F."/>
            <person name="Dedysh S.N."/>
            <person name="Liesack W."/>
            <person name="Saw J.H."/>
            <person name="Alam M."/>
            <person name="Chen Y."/>
            <person name="Murrell J.C."/>
            <person name="Richardson P."/>
        </authorList>
    </citation>
    <scope>NUCLEOTIDE SEQUENCE [LARGE SCALE GENOMIC DNA]</scope>
    <source>
        <strain evidence="3">ATCC 9039 / DSM 1715 / NCIMB 8712</strain>
    </source>
</reference>
<keyword evidence="1" id="KW-1133">Transmembrane helix</keyword>
<dbReference type="Proteomes" id="UP000001695">
    <property type="component" value="Chromosome"/>
</dbReference>
<dbReference type="HOGENOM" id="CLU_806269_0_0_5"/>
<dbReference type="eggNOG" id="COG3166">
    <property type="taxonomic scope" value="Bacteria"/>
</dbReference>
<proteinExistence type="predicted"/>
<evidence type="ECO:0000313" key="2">
    <source>
        <dbReference type="EMBL" id="ACB95222.1"/>
    </source>
</evidence>